<comment type="caution">
    <text evidence="1">The sequence shown here is derived from an EMBL/GenBank/DDBJ whole genome shotgun (WGS) entry which is preliminary data.</text>
</comment>
<evidence type="ECO:0000313" key="1">
    <source>
        <dbReference type="EMBL" id="GBF34534.1"/>
    </source>
</evidence>
<sequence length="40" mass="4540">MSSLNLREASFHIAPAAKIIIIPPAHKSRAGDFCYFYKQF</sequence>
<protein>
    <submittedName>
        <fullName evidence="1">Uncharacterized protein</fullName>
    </submittedName>
</protein>
<dbReference type="Proteomes" id="UP000239549">
    <property type="component" value="Unassembled WGS sequence"/>
</dbReference>
<evidence type="ECO:0000313" key="2">
    <source>
        <dbReference type="Proteomes" id="UP000239549"/>
    </source>
</evidence>
<gene>
    <name evidence="1" type="ORF">DCCM_3653</name>
</gene>
<keyword evidence="2" id="KW-1185">Reference proteome</keyword>
<proteinExistence type="predicted"/>
<accession>A0A2L2XEU2</accession>
<reference evidence="2" key="1">
    <citation type="submission" date="2018-02" db="EMBL/GenBank/DDBJ databases">
        <title>Genome sequence of Desulfocucumis palustris strain NAW-5.</title>
        <authorList>
            <person name="Watanabe M."/>
            <person name="Kojima H."/>
            <person name="Fukui M."/>
        </authorList>
    </citation>
    <scope>NUCLEOTIDE SEQUENCE [LARGE SCALE GENOMIC DNA]</scope>
    <source>
        <strain evidence="2">NAW-5</strain>
    </source>
</reference>
<dbReference type="AlphaFoldDB" id="A0A2L2XEU2"/>
<organism evidence="1 2">
    <name type="scientific">Desulfocucumis palustris</name>
    <dbReference type="NCBI Taxonomy" id="1898651"/>
    <lineage>
        <taxon>Bacteria</taxon>
        <taxon>Bacillati</taxon>
        <taxon>Bacillota</taxon>
        <taxon>Clostridia</taxon>
        <taxon>Eubacteriales</taxon>
        <taxon>Desulfocucumaceae</taxon>
        <taxon>Desulfocucumis</taxon>
    </lineage>
</organism>
<name>A0A2L2XEU2_9FIRM</name>
<dbReference type="EMBL" id="BFAV01000141">
    <property type="protein sequence ID" value="GBF34534.1"/>
    <property type="molecule type" value="Genomic_DNA"/>
</dbReference>